<sequence length="557" mass="65049">MSKKDSCCEIVNEINSSDDEFFMDSFDDKEECDKNSFTNFVGDNENEENDNDFSSDSDIIMNKRSRTIPLPSTSSIDCTKPLDFFKIFFTDELIEKIVTETNRYARNKITQKRLSKRSTWHSISGFPWSCVECGHNNTCKYPRNWTQNFNAKIPFFGNILRKERFLQIFWMLHLNKNNPNDKSLRARTQKVRDYLDFLDERFKEHFVPSREISVDESVVGFKGKISFLTYNPNKPTKWEIRMYIMANANTGYVYSIFPYYGSLTSEDLIRPDLPVSTRIVLELCNKLLDSNPGSTGYHIFTDRYYTSLPLAQELLNLNIHFTGTIHSNRKFLPNSIKKPRFSENNTFACRSGNILLSAWKDKRIVLALSSWDVSGTEPVNLRVRGGIIQVIHKPHIIVNYNKYMGGVDRIGSYAKSYCFLRKSLKWWRKLFFWGLEASSVNAYLLYKIVKTRQNKRPINHLKFIRETVDGLTQNYREGYKTHGRPSITDKEELLNGKLHIMRQNEGEKDCLVCSNRKVPGGRHETSYICSTCTRKPGIHIGDRFERYHTLRIINYNV</sequence>
<gene>
    <name evidence="2" type="ORF">CWI37_0719p0010</name>
</gene>
<organism evidence="2 3">
    <name type="scientific">Hamiltosporidium tvaerminnensis</name>
    <dbReference type="NCBI Taxonomy" id="1176355"/>
    <lineage>
        <taxon>Eukaryota</taxon>
        <taxon>Fungi</taxon>
        <taxon>Fungi incertae sedis</taxon>
        <taxon>Microsporidia</taxon>
        <taxon>Dubosqiidae</taxon>
        <taxon>Hamiltosporidium</taxon>
    </lineage>
</organism>
<dbReference type="Proteomes" id="UP000292362">
    <property type="component" value="Unassembled WGS sequence"/>
</dbReference>
<dbReference type="Pfam" id="PF13843">
    <property type="entry name" value="DDE_Tnp_1_7"/>
    <property type="match status" value="1"/>
</dbReference>
<accession>A0A4Q9L1Y3</accession>
<feature type="domain" description="PiggyBac transposable element-derived protein" evidence="1">
    <location>
        <begin position="81"/>
        <end position="443"/>
    </location>
</feature>
<dbReference type="VEuPathDB" id="MicrosporidiaDB:CWI37_0719p0010"/>
<dbReference type="EMBL" id="PITJ01000719">
    <property type="protein sequence ID" value="TBU01397.1"/>
    <property type="molecule type" value="Genomic_DNA"/>
</dbReference>
<dbReference type="PANTHER" id="PTHR46599:SF3">
    <property type="entry name" value="PIGGYBAC TRANSPOSABLE ELEMENT-DERIVED PROTEIN 4"/>
    <property type="match status" value="1"/>
</dbReference>
<evidence type="ECO:0000259" key="1">
    <source>
        <dbReference type="Pfam" id="PF13843"/>
    </source>
</evidence>
<dbReference type="PANTHER" id="PTHR46599">
    <property type="entry name" value="PIGGYBAC TRANSPOSABLE ELEMENT-DERIVED PROTEIN 4"/>
    <property type="match status" value="1"/>
</dbReference>
<dbReference type="InterPro" id="IPR029526">
    <property type="entry name" value="PGBD"/>
</dbReference>
<reference evidence="2 3" key="1">
    <citation type="submission" date="2017-12" db="EMBL/GenBank/DDBJ databases">
        <authorList>
            <person name="Pombert J.-F."/>
            <person name="Haag K.L."/>
            <person name="Ebert D."/>
        </authorList>
    </citation>
    <scope>NUCLEOTIDE SEQUENCE [LARGE SCALE GENOMIC DNA]</scope>
    <source>
        <strain evidence="2">FI-OER-3-3</strain>
    </source>
</reference>
<dbReference type="AlphaFoldDB" id="A0A4Q9L1Y3"/>
<evidence type="ECO:0000313" key="3">
    <source>
        <dbReference type="Proteomes" id="UP000292362"/>
    </source>
</evidence>
<comment type="caution">
    <text evidence="2">The sequence shown here is derived from an EMBL/GenBank/DDBJ whole genome shotgun (WGS) entry which is preliminary data.</text>
</comment>
<name>A0A4Q9L1Y3_9MICR</name>
<evidence type="ECO:0000313" key="2">
    <source>
        <dbReference type="EMBL" id="TBU01397.1"/>
    </source>
</evidence>
<protein>
    <submittedName>
        <fullName evidence="2">Transposase IS4</fullName>
    </submittedName>
</protein>
<proteinExistence type="predicted"/>